<keyword evidence="1" id="KW-0812">Transmembrane</keyword>
<dbReference type="EMBL" id="DF967972">
    <property type="protein sequence ID" value="GAP15865.1"/>
    <property type="molecule type" value="Genomic_DNA"/>
</dbReference>
<reference evidence="2" key="1">
    <citation type="submission" date="2015-07" db="EMBL/GenBank/DDBJ databases">
        <title>Draft Genome Sequences of Anaerolinea thermolimosa IMO-1, Bellilinea caldifistulae GOMI-1, Leptolinea tardivitalis YMTK-2, Levilinea saccharolytica KIBI-1,Longilinea arvoryzae KOME-1, Previously Described as Members of the Anaerolineaceae (Chloroflexi).</title>
        <authorList>
            <person name="Sekiguchi Y."/>
            <person name="Ohashi A."/>
            <person name="Matsuura N."/>
            <person name="Tourlousse M.D."/>
        </authorList>
    </citation>
    <scope>NUCLEOTIDE SEQUENCE [LARGE SCALE GENOMIC DNA]</scope>
    <source>
        <strain evidence="2">KOME-1</strain>
    </source>
</reference>
<name>A0A0S7BJN7_9CHLR</name>
<dbReference type="Proteomes" id="UP000055060">
    <property type="component" value="Unassembled WGS sequence"/>
</dbReference>
<keyword evidence="1" id="KW-1133">Transmembrane helix</keyword>
<proteinExistence type="predicted"/>
<accession>A0A0S7BJN7</accession>
<evidence type="ECO:0000313" key="3">
    <source>
        <dbReference type="Proteomes" id="UP000055060"/>
    </source>
</evidence>
<sequence length="50" mass="5781">MKKEEGARIIMKKFPVEIDTSGSFFSFFLFAPLSLRTLWALWLILSSTLL</sequence>
<protein>
    <submittedName>
        <fullName evidence="2">Uncharacterized protein</fullName>
    </submittedName>
</protein>
<evidence type="ECO:0000256" key="1">
    <source>
        <dbReference type="SAM" id="Phobius"/>
    </source>
</evidence>
<organism evidence="2">
    <name type="scientific">Longilinea arvoryzae</name>
    <dbReference type="NCBI Taxonomy" id="360412"/>
    <lineage>
        <taxon>Bacteria</taxon>
        <taxon>Bacillati</taxon>
        <taxon>Chloroflexota</taxon>
        <taxon>Anaerolineae</taxon>
        <taxon>Anaerolineales</taxon>
        <taxon>Anaerolineaceae</taxon>
        <taxon>Longilinea</taxon>
    </lineage>
</organism>
<evidence type="ECO:0000313" key="2">
    <source>
        <dbReference type="EMBL" id="GAP15865.1"/>
    </source>
</evidence>
<keyword evidence="3" id="KW-1185">Reference proteome</keyword>
<gene>
    <name evidence="2" type="ORF">LARV_03658</name>
</gene>
<keyword evidence="1" id="KW-0472">Membrane</keyword>
<dbReference type="AlphaFoldDB" id="A0A0S7BJN7"/>
<feature type="transmembrane region" description="Helical" evidence="1">
    <location>
        <begin position="21"/>
        <end position="45"/>
    </location>
</feature>
<dbReference type="STRING" id="360412.LARV_03658"/>